<name>A0A395GIC2_9EURO</name>
<dbReference type="AlphaFoldDB" id="A0A395GIC2"/>
<reference evidence="1 2" key="1">
    <citation type="submission" date="2018-02" db="EMBL/GenBank/DDBJ databases">
        <title>The genomes of Aspergillus section Nigri reveals drivers in fungal speciation.</title>
        <authorList>
            <consortium name="DOE Joint Genome Institute"/>
            <person name="Vesth T.C."/>
            <person name="Nybo J."/>
            <person name="Theobald S."/>
            <person name="Brandl J."/>
            <person name="Frisvad J.C."/>
            <person name="Nielsen K.F."/>
            <person name="Lyhne E.K."/>
            <person name="Kogle M.E."/>
            <person name="Kuo A."/>
            <person name="Riley R."/>
            <person name="Clum A."/>
            <person name="Nolan M."/>
            <person name="Lipzen A."/>
            <person name="Salamov A."/>
            <person name="Henrissat B."/>
            <person name="Wiebenga A."/>
            <person name="De vries R.P."/>
            <person name="Grigoriev I.V."/>
            <person name="Mortensen U.H."/>
            <person name="Andersen M.R."/>
            <person name="Baker S.E."/>
        </authorList>
    </citation>
    <scope>NUCLEOTIDE SEQUENCE [LARGE SCALE GENOMIC DNA]</scope>
    <source>
        <strain evidence="1 2">CBS 121593</strain>
    </source>
</reference>
<dbReference type="VEuPathDB" id="FungiDB:BO80DRAFT_319770"/>
<dbReference type="EMBL" id="KZ824524">
    <property type="protein sequence ID" value="RAK94788.1"/>
    <property type="molecule type" value="Genomic_DNA"/>
</dbReference>
<keyword evidence="2" id="KW-1185">Reference proteome</keyword>
<feature type="non-terminal residue" evidence="1">
    <location>
        <position position="57"/>
    </location>
</feature>
<organism evidence="1 2">
    <name type="scientific">Aspergillus ibericus CBS 121593</name>
    <dbReference type="NCBI Taxonomy" id="1448316"/>
    <lineage>
        <taxon>Eukaryota</taxon>
        <taxon>Fungi</taxon>
        <taxon>Dikarya</taxon>
        <taxon>Ascomycota</taxon>
        <taxon>Pezizomycotina</taxon>
        <taxon>Eurotiomycetes</taxon>
        <taxon>Eurotiomycetidae</taxon>
        <taxon>Eurotiales</taxon>
        <taxon>Aspergillaceae</taxon>
        <taxon>Aspergillus</taxon>
        <taxon>Aspergillus subgen. Circumdati</taxon>
    </lineage>
</organism>
<proteinExistence type="predicted"/>
<feature type="non-terminal residue" evidence="1">
    <location>
        <position position="1"/>
    </location>
</feature>
<evidence type="ECO:0000313" key="1">
    <source>
        <dbReference type="EMBL" id="RAK94788.1"/>
    </source>
</evidence>
<sequence>AAGKWLIHEINLHHEADGLVAAALHPGWVKTGAGGVVVREWVYLPGAPETMNNSVGG</sequence>
<gene>
    <name evidence="1" type="ORF">BO80DRAFT_319770</name>
</gene>
<protein>
    <submittedName>
        <fullName evidence="1">Uncharacterized protein</fullName>
    </submittedName>
</protein>
<dbReference type="OrthoDB" id="9876299at2759"/>
<dbReference type="GeneID" id="37219980"/>
<dbReference type="Proteomes" id="UP000249402">
    <property type="component" value="Unassembled WGS sequence"/>
</dbReference>
<accession>A0A395GIC2</accession>
<dbReference type="RefSeq" id="XP_025569116.1">
    <property type="nucleotide sequence ID" value="XM_025715115.1"/>
</dbReference>
<evidence type="ECO:0000313" key="2">
    <source>
        <dbReference type="Proteomes" id="UP000249402"/>
    </source>
</evidence>